<comment type="caution">
    <text evidence="9">The sequence shown here is derived from an EMBL/GenBank/DDBJ whole genome shotgun (WGS) entry which is preliminary data.</text>
</comment>
<dbReference type="InterPro" id="IPR007829">
    <property type="entry name" value="TM2"/>
</dbReference>
<evidence type="ECO:0000256" key="6">
    <source>
        <dbReference type="ARBA" id="ARBA00023180"/>
    </source>
</evidence>
<reference evidence="9 10" key="1">
    <citation type="submission" date="2024-07" db="EMBL/GenBank/DDBJ databases">
        <title>Uliginosibacterium flavum JJ3220;KACC:17644.</title>
        <authorList>
            <person name="Kim M.K."/>
        </authorList>
    </citation>
    <scope>NUCLEOTIDE SEQUENCE [LARGE SCALE GENOMIC DNA]</scope>
    <source>
        <strain evidence="9 10">KACC:17644</strain>
    </source>
</reference>
<evidence type="ECO:0000256" key="4">
    <source>
        <dbReference type="ARBA" id="ARBA00022989"/>
    </source>
</evidence>
<evidence type="ECO:0000313" key="9">
    <source>
        <dbReference type="EMBL" id="MET7014179.1"/>
    </source>
</evidence>
<comment type="subcellular location">
    <subcellularLocation>
        <location evidence="1">Membrane</location>
        <topology evidence="1">Multi-pass membrane protein</topology>
    </subcellularLocation>
</comment>
<accession>A0ABV2TJS2</accession>
<evidence type="ECO:0000256" key="5">
    <source>
        <dbReference type="ARBA" id="ARBA00023136"/>
    </source>
</evidence>
<feature type="transmembrane region" description="Helical" evidence="7">
    <location>
        <begin position="66"/>
        <end position="93"/>
    </location>
</feature>
<dbReference type="PANTHER" id="PTHR21016">
    <property type="entry name" value="BETA-AMYLOID BINDING PROTEIN-RELATED"/>
    <property type="match status" value="1"/>
</dbReference>
<sequence>MAFCPACGAEVNEKAVVCVKCGVPVTPAGSTQAGPVSDKEWLTTMLLCFFLGGFGVHRFYTGHTGIGIAQLLTLGGCGIWALIDFIMILTGGLKDAKGLPLKK</sequence>
<gene>
    <name evidence="9" type="ORF">ABXR19_08245</name>
</gene>
<evidence type="ECO:0000256" key="3">
    <source>
        <dbReference type="ARBA" id="ARBA00022729"/>
    </source>
</evidence>
<keyword evidence="2 7" id="KW-0812">Transmembrane</keyword>
<proteinExistence type="predicted"/>
<dbReference type="Pfam" id="PF05154">
    <property type="entry name" value="TM2"/>
    <property type="match status" value="1"/>
</dbReference>
<keyword evidence="3" id="KW-0732">Signal</keyword>
<evidence type="ECO:0000256" key="7">
    <source>
        <dbReference type="SAM" id="Phobius"/>
    </source>
</evidence>
<feature type="transmembrane region" description="Helical" evidence="7">
    <location>
        <begin position="41"/>
        <end position="60"/>
    </location>
</feature>
<keyword evidence="10" id="KW-1185">Reference proteome</keyword>
<protein>
    <submittedName>
        <fullName evidence="9">NINE protein</fullName>
    </submittedName>
</protein>
<dbReference type="RefSeq" id="WP_354600639.1">
    <property type="nucleotide sequence ID" value="NZ_JBEWZI010000007.1"/>
</dbReference>
<evidence type="ECO:0000259" key="8">
    <source>
        <dbReference type="Pfam" id="PF05154"/>
    </source>
</evidence>
<keyword evidence="6" id="KW-0325">Glycoprotein</keyword>
<name>A0ABV2TJS2_9RHOO</name>
<evidence type="ECO:0000256" key="1">
    <source>
        <dbReference type="ARBA" id="ARBA00004141"/>
    </source>
</evidence>
<keyword evidence="4 7" id="KW-1133">Transmembrane helix</keyword>
<organism evidence="9 10">
    <name type="scientific">Uliginosibacterium flavum</name>
    <dbReference type="NCBI Taxonomy" id="1396831"/>
    <lineage>
        <taxon>Bacteria</taxon>
        <taxon>Pseudomonadati</taxon>
        <taxon>Pseudomonadota</taxon>
        <taxon>Betaproteobacteria</taxon>
        <taxon>Rhodocyclales</taxon>
        <taxon>Zoogloeaceae</taxon>
        <taxon>Uliginosibacterium</taxon>
    </lineage>
</organism>
<feature type="domain" description="TM2" evidence="8">
    <location>
        <begin position="38"/>
        <end position="86"/>
    </location>
</feature>
<evidence type="ECO:0000256" key="2">
    <source>
        <dbReference type="ARBA" id="ARBA00022692"/>
    </source>
</evidence>
<dbReference type="InterPro" id="IPR050932">
    <property type="entry name" value="TM2D1-3-like"/>
</dbReference>
<dbReference type="PANTHER" id="PTHR21016:SF7">
    <property type="entry name" value="TM2 DOMAIN-CONTAINING PROTEIN 3"/>
    <property type="match status" value="1"/>
</dbReference>
<dbReference type="Proteomes" id="UP001549691">
    <property type="component" value="Unassembled WGS sequence"/>
</dbReference>
<dbReference type="EMBL" id="JBEWZI010000007">
    <property type="protein sequence ID" value="MET7014179.1"/>
    <property type="molecule type" value="Genomic_DNA"/>
</dbReference>
<evidence type="ECO:0000313" key="10">
    <source>
        <dbReference type="Proteomes" id="UP001549691"/>
    </source>
</evidence>
<keyword evidence="5 7" id="KW-0472">Membrane</keyword>